<feature type="transmembrane region" description="Helical" evidence="9">
    <location>
        <begin position="81"/>
        <end position="101"/>
    </location>
</feature>
<evidence type="ECO:0000256" key="9">
    <source>
        <dbReference type="SAM" id="Phobius"/>
    </source>
</evidence>
<feature type="transmembrane region" description="Helical" evidence="9">
    <location>
        <begin position="343"/>
        <end position="369"/>
    </location>
</feature>
<evidence type="ECO:0000256" key="6">
    <source>
        <dbReference type="ARBA" id="ARBA00022989"/>
    </source>
</evidence>
<keyword evidence="5 9" id="KW-0812">Transmembrane</keyword>
<dbReference type="NCBIfam" id="TIGR00710">
    <property type="entry name" value="efflux_Bcr_CflA"/>
    <property type="match status" value="1"/>
</dbReference>
<dbReference type="Proteomes" id="UP000618382">
    <property type="component" value="Unassembled WGS sequence"/>
</dbReference>
<dbReference type="SUPFAM" id="SSF103473">
    <property type="entry name" value="MFS general substrate transporter"/>
    <property type="match status" value="1"/>
</dbReference>
<feature type="transmembrane region" description="Helical" evidence="9">
    <location>
        <begin position="201"/>
        <end position="221"/>
    </location>
</feature>
<feature type="transmembrane region" description="Helical" evidence="9">
    <location>
        <begin position="316"/>
        <end position="337"/>
    </location>
</feature>
<sequence>MPPHPSDPVAPARPTTDLSVTDRTPTGRTSGAPAGGDHDSPGLPGRLLLTLALLTSVAPFATDMYLPAFPTMAAELGTSASGIQLTLTAFLVGLGLGQLVVGPLSDQRGRRGLLLLGTAVTVLAGVVCALAPSIGVLTAGRFVQGLAGASGIVLARAVVTDVSRGAAAARAFSLLMVVQGVAPVVAPLVGSVLFTSLGWRSVFWALTALALLMLVGAALVVHETLPPEQRSTGGGARLRADVARVLRTPGYVAHLLVFVFSFGSFFAYISASPFVLQTMLGLSTTQYSIAFAVNAVGIIVASATAGRLVGRTGPLVLVRTGAAAMGLGGLVLLVLALTGAVSLWPVLGALLLVVVGLGLVAGNATMLAMAQVPGASGSASALLGAAQFLLAALVSPLVGVAGESTMTPMAVVMVASSAVVGLGLLLARRADRAAQARD</sequence>
<feature type="compositionally biased region" description="Polar residues" evidence="8">
    <location>
        <begin position="16"/>
        <end position="29"/>
    </location>
</feature>
<dbReference type="CDD" id="cd17320">
    <property type="entry name" value="MFS_MdfA_MDR_like"/>
    <property type="match status" value="1"/>
</dbReference>
<reference evidence="11 14" key="2">
    <citation type="submission" date="2021-01" db="EMBL/GenBank/DDBJ databases">
        <title>Whole genome shotgun sequence of Cellulomonas oligotrophica NBRC 109435.</title>
        <authorList>
            <person name="Komaki H."/>
            <person name="Tamura T."/>
        </authorList>
    </citation>
    <scope>NUCLEOTIDE SEQUENCE [LARGE SCALE GENOMIC DNA]</scope>
    <source>
        <strain evidence="11 14">NBRC 109435</strain>
    </source>
</reference>
<feature type="transmembrane region" description="Helical" evidence="9">
    <location>
        <begin position="408"/>
        <end position="427"/>
    </location>
</feature>
<dbReference type="EMBL" id="JACCBK010000001">
    <property type="protein sequence ID" value="NYD85776.1"/>
    <property type="molecule type" value="Genomic_DNA"/>
</dbReference>
<dbReference type="GO" id="GO:0005886">
    <property type="term" value="C:plasma membrane"/>
    <property type="evidence" value="ECO:0007669"/>
    <property type="project" value="UniProtKB-SubCell"/>
</dbReference>
<dbReference type="EMBL" id="BONN01000001">
    <property type="protein sequence ID" value="GIG31218.1"/>
    <property type="molecule type" value="Genomic_DNA"/>
</dbReference>
<keyword evidence="7 9" id="KW-0472">Membrane</keyword>
<comment type="subcellular location">
    <subcellularLocation>
        <location evidence="1">Cell membrane</location>
        <topology evidence="1">Multi-pass membrane protein</topology>
    </subcellularLocation>
</comment>
<comment type="caution">
    <text evidence="12">The sequence shown here is derived from an EMBL/GenBank/DDBJ whole genome shotgun (WGS) entry which is preliminary data.</text>
</comment>
<gene>
    <name evidence="12" type="ORF">BKA21_001325</name>
    <name evidence="11" type="ORF">Col01nite_03770</name>
</gene>
<evidence type="ECO:0000313" key="14">
    <source>
        <dbReference type="Proteomes" id="UP000618382"/>
    </source>
</evidence>
<feature type="domain" description="Major facilitator superfamily (MFS) profile" evidence="10">
    <location>
        <begin position="47"/>
        <end position="433"/>
    </location>
</feature>
<accession>A0A7Y9JXC2</accession>
<dbReference type="Proteomes" id="UP000577956">
    <property type="component" value="Unassembled WGS sequence"/>
</dbReference>
<dbReference type="Pfam" id="PF07690">
    <property type="entry name" value="MFS_1"/>
    <property type="match status" value="1"/>
</dbReference>
<dbReference type="PANTHER" id="PTHR42718">
    <property type="entry name" value="MAJOR FACILITATOR SUPERFAMILY MULTIDRUG TRANSPORTER MFSC"/>
    <property type="match status" value="1"/>
</dbReference>
<organism evidence="12 13">
    <name type="scientific">Cellulomonas oligotrophica</name>
    <dbReference type="NCBI Taxonomy" id="931536"/>
    <lineage>
        <taxon>Bacteria</taxon>
        <taxon>Bacillati</taxon>
        <taxon>Actinomycetota</taxon>
        <taxon>Actinomycetes</taxon>
        <taxon>Micrococcales</taxon>
        <taxon>Cellulomonadaceae</taxon>
        <taxon>Cellulomonas</taxon>
    </lineage>
</organism>
<evidence type="ECO:0000256" key="4">
    <source>
        <dbReference type="ARBA" id="ARBA00022475"/>
    </source>
</evidence>
<dbReference type="InterPro" id="IPR011701">
    <property type="entry name" value="MFS"/>
</dbReference>
<feature type="region of interest" description="Disordered" evidence="8">
    <location>
        <begin position="1"/>
        <end position="41"/>
    </location>
</feature>
<dbReference type="RefSeq" id="WP_218886985.1">
    <property type="nucleotide sequence ID" value="NZ_BAABFI010000018.1"/>
</dbReference>
<dbReference type="AlphaFoldDB" id="A0A7Y9JXC2"/>
<reference evidence="12 13" key="1">
    <citation type="submission" date="2020-07" db="EMBL/GenBank/DDBJ databases">
        <title>Sequencing the genomes of 1000 actinobacteria strains.</title>
        <authorList>
            <person name="Klenk H.-P."/>
        </authorList>
    </citation>
    <scope>NUCLEOTIDE SEQUENCE [LARGE SCALE GENOMIC DNA]</scope>
    <source>
        <strain evidence="12 13">DSM 24482</strain>
    </source>
</reference>
<dbReference type="FunFam" id="1.20.1720.10:FF:000005">
    <property type="entry name" value="Bcr/CflA family efflux transporter"/>
    <property type="match status" value="1"/>
</dbReference>
<keyword evidence="6 9" id="KW-1133">Transmembrane helix</keyword>
<dbReference type="InterPro" id="IPR020846">
    <property type="entry name" value="MFS_dom"/>
</dbReference>
<feature type="transmembrane region" description="Helical" evidence="9">
    <location>
        <begin position="251"/>
        <end position="269"/>
    </location>
</feature>
<proteinExistence type="inferred from homology"/>
<name>A0A7Y9JXC2_9CELL</name>
<evidence type="ECO:0000256" key="7">
    <source>
        <dbReference type="ARBA" id="ARBA00023136"/>
    </source>
</evidence>
<feature type="transmembrane region" description="Helical" evidence="9">
    <location>
        <begin position="171"/>
        <end position="195"/>
    </location>
</feature>
<dbReference type="Gene3D" id="1.20.1720.10">
    <property type="entry name" value="Multidrug resistance protein D"/>
    <property type="match status" value="1"/>
</dbReference>
<dbReference type="GO" id="GO:1990961">
    <property type="term" value="P:xenobiotic detoxification by transmembrane export across the plasma membrane"/>
    <property type="evidence" value="ECO:0007669"/>
    <property type="project" value="InterPro"/>
</dbReference>
<feature type="transmembrane region" description="Helical" evidence="9">
    <location>
        <begin position="289"/>
        <end position="309"/>
    </location>
</feature>
<comment type="similarity">
    <text evidence="2">Belongs to the major facilitator superfamily. Bcr/CmlA family.</text>
</comment>
<evidence type="ECO:0000256" key="2">
    <source>
        <dbReference type="ARBA" id="ARBA00006236"/>
    </source>
</evidence>
<dbReference type="GO" id="GO:0042910">
    <property type="term" value="F:xenobiotic transmembrane transporter activity"/>
    <property type="evidence" value="ECO:0007669"/>
    <property type="project" value="InterPro"/>
</dbReference>
<evidence type="ECO:0000313" key="13">
    <source>
        <dbReference type="Proteomes" id="UP000577956"/>
    </source>
</evidence>
<feature type="transmembrane region" description="Helical" evidence="9">
    <location>
        <begin position="142"/>
        <end position="159"/>
    </location>
</feature>
<dbReference type="PRINTS" id="PR00173">
    <property type="entry name" value="EDTRNSPORT"/>
</dbReference>
<evidence type="ECO:0000256" key="1">
    <source>
        <dbReference type="ARBA" id="ARBA00004651"/>
    </source>
</evidence>
<keyword evidence="14" id="KW-1185">Reference proteome</keyword>
<evidence type="ECO:0000259" key="10">
    <source>
        <dbReference type="PROSITE" id="PS50850"/>
    </source>
</evidence>
<evidence type="ECO:0000313" key="11">
    <source>
        <dbReference type="EMBL" id="GIG31218.1"/>
    </source>
</evidence>
<dbReference type="InterPro" id="IPR036259">
    <property type="entry name" value="MFS_trans_sf"/>
</dbReference>
<feature type="transmembrane region" description="Helical" evidence="9">
    <location>
        <begin position="113"/>
        <end position="136"/>
    </location>
</feature>
<keyword evidence="4" id="KW-1003">Cell membrane</keyword>
<evidence type="ECO:0000313" key="12">
    <source>
        <dbReference type="EMBL" id="NYD85776.1"/>
    </source>
</evidence>
<evidence type="ECO:0000256" key="5">
    <source>
        <dbReference type="ARBA" id="ARBA00022692"/>
    </source>
</evidence>
<evidence type="ECO:0000256" key="8">
    <source>
        <dbReference type="SAM" id="MobiDB-lite"/>
    </source>
</evidence>
<keyword evidence="3" id="KW-0813">Transport</keyword>
<dbReference type="PANTHER" id="PTHR42718:SF9">
    <property type="entry name" value="MAJOR FACILITATOR SUPERFAMILY MULTIDRUG TRANSPORTER MFSC"/>
    <property type="match status" value="1"/>
</dbReference>
<dbReference type="InterPro" id="IPR004812">
    <property type="entry name" value="Efflux_drug-R_Bcr/CmlA"/>
</dbReference>
<dbReference type="PROSITE" id="PS50850">
    <property type="entry name" value="MFS"/>
    <property type="match status" value="1"/>
</dbReference>
<evidence type="ECO:0000256" key="3">
    <source>
        <dbReference type="ARBA" id="ARBA00022448"/>
    </source>
</evidence>
<feature type="transmembrane region" description="Helical" evidence="9">
    <location>
        <begin position="381"/>
        <end position="402"/>
    </location>
</feature>
<protein>
    <submittedName>
        <fullName evidence="11">Bcr/CflA family drug resistance efflux transporter</fullName>
    </submittedName>
    <submittedName>
        <fullName evidence="12">DHA1 family bicyclomycin/chloramphenicol resistance-like MFS transporter</fullName>
    </submittedName>
</protein>